<accession>A0ABV9HY89</accession>
<keyword evidence="2" id="KW-1185">Reference proteome</keyword>
<evidence type="ECO:0000313" key="1">
    <source>
        <dbReference type="EMBL" id="MFC4634461.1"/>
    </source>
</evidence>
<evidence type="ECO:0000313" key="2">
    <source>
        <dbReference type="Proteomes" id="UP001596043"/>
    </source>
</evidence>
<proteinExistence type="predicted"/>
<sequence>MSTEQNITEVNEVRKVCSYKIYTQDGKFTEMASGKITLLIDYGGGSDGRTPITGLGMTMEGSSETDQVLIPSGFESSRGGVIMHVRLKGNGTAVNGILGRLTRPLYRSTRLILSGEYRYVGSPFKDVLPPPNNPHDFDYYFILLREEDADGLDDTAPISCYFDEKL</sequence>
<dbReference type="Proteomes" id="UP001596043">
    <property type="component" value="Unassembled WGS sequence"/>
</dbReference>
<organism evidence="1 2">
    <name type="scientific">Dokdonia ponticola</name>
    <dbReference type="NCBI Taxonomy" id="2041041"/>
    <lineage>
        <taxon>Bacteria</taxon>
        <taxon>Pseudomonadati</taxon>
        <taxon>Bacteroidota</taxon>
        <taxon>Flavobacteriia</taxon>
        <taxon>Flavobacteriales</taxon>
        <taxon>Flavobacteriaceae</taxon>
        <taxon>Dokdonia</taxon>
    </lineage>
</organism>
<protein>
    <submittedName>
        <fullName evidence="1">Uncharacterized protein</fullName>
    </submittedName>
</protein>
<dbReference type="RefSeq" id="WP_379978740.1">
    <property type="nucleotide sequence ID" value="NZ_JBHSFV010000006.1"/>
</dbReference>
<name>A0ABV9HY89_9FLAO</name>
<reference evidence="2" key="1">
    <citation type="journal article" date="2019" name="Int. J. Syst. Evol. Microbiol.">
        <title>The Global Catalogue of Microorganisms (GCM) 10K type strain sequencing project: providing services to taxonomists for standard genome sequencing and annotation.</title>
        <authorList>
            <consortium name="The Broad Institute Genomics Platform"/>
            <consortium name="The Broad Institute Genome Sequencing Center for Infectious Disease"/>
            <person name="Wu L."/>
            <person name="Ma J."/>
        </authorList>
    </citation>
    <scope>NUCLEOTIDE SEQUENCE [LARGE SCALE GENOMIC DNA]</scope>
    <source>
        <strain evidence="2">YJ-61-S</strain>
    </source>
</reference>
<comment type="caution">
    <text evidence="1">The sequence shown here is derived from an EMBL/GenBank/DDBJ whole genome shotgun (WGS) entry which is preliminary data.</text>
</comment>
<gene>
    <name evidence="1" type="ORF">ACFO3O_11120</name>
</gene>
<dbReference type="EMBL" id="JBHSFV010000006">
    <property type="protein sequence ID" value="MFC4634461.1"/>
    <property type="molecule type" value="Genomic_DNA"/>
</dbReference>